<sequence>MEFCDAQVYGAIPSVIEVRITTLEDSRDVEYVTMNMITNGGRLRFDVGIEDPNAASNLLIAFRTLSSVAISGRPYENGATLPFSTNCMIAYIPLYIFASLVAFLLVVPCGHTQGAQFDTIMEEEEMRPEQLPSLYTDLTTNMIEKVMGLDCGWWDFGYCR</sequence>
<organism evidence="2 3">
    <name type="scientific">Oesophagostomum dentatum</name>
    <name type="common">Nodular worm</name>
    <dbReference type="NCBI Taxonomy" id="61180"/>
    <lineage>
        <taxon>Eukaryota</taxon>
        <taxon>Metazoa</taxon>
        <taxon>Ecdysozoa</taxon>
        <taxon>Nematoda</taxon>
        <taxon>Chromadorea</taxon>
        <taxon>Rhabditida</taxon>
        <taxon>Rhabditina</taxon>
        <taxon>Rhabditomorpha</taxon>
        <taxon>Strongyloidea</taxon>
        <taxon>Strongylidae</taxon>
        <taxon>Oesophagostomum</taxon>
    </lineage>
</organism>
<evidence type="ECO:0000313" key="2">
    <source>
        <dbReference type="EMBL" id="KHJ82833.1"/>
    </source>
</evidence>
<dbReference type="OrthoDB" id="5872238at2759"/>
<evidence type="ECO:0000256" key="1">
    <source>
        <dbReference type="SAM" id="Phobius"/>
    </source>
</evidence>
<keyword evidence="3" id="KW-1185">Reference proteome</keyword>
<reference evidence="2 3" key="1">
    <citation type="submission" date="2014-03" db="EMBL/GenBank/DDBJ databases">
        <title>Draft genome of the hookworm Oesophagostomum dentatum.</title>
        <authorList>
            <person name="Mitreva M."/>
        </authorList>
    </citation>
    <scope>NUCLEOTIDE SEQUENCE [LARGE SCALE GENOMIC DNA]</scope>
    <source>
        <strain evidence="2 3">OD-Hann</strain>
    </source>
</reference>
<proteinExistence type="predicted"/>
<feature type="transmembrane region" description="Helical" evidence="1">
    <location>
        <begin position="88"/>
        <end position="107"/>
    </location>
</feature>
<keyword evidence="1" id="KW-0812">Transmembrane</keyword>
<accession>A0A0B1SBZ9</accession>
<gene>
    <name evidence="2" type="ORF">OESDEN_17472</name>
</gene>
<keyword evidence="1" id="KW-1133">Transmembrane helix</keyword>
<keyword evidence="1" id="KW-0472">Membrane</keyword>
<dbReference type="AlphaFoldDB" id="A0A0B1SBZ9"/>
<evidence type="ECO:0000313" key="3">
    <source>
        <dbReference type="Proteomes" id="UP000053660"/>
    </source>
</evidence>
<dbReference type="Proteomes" id="UP000053660">
    <property type="component" value="Unassembled WGS sequence"/>
</dbReference>
<dbReference type="EMBL" id="KN576840">
    <property type="protein sequence ID" value="KHJ82833.1"/>
    <property type="molecule type" value="Genomic_DNA"/>
</dbReference>
<name>A0A0B1SBZ9_OESDE</name>
<protein>
    <submittedName>
        <fullName evidence="2">Uncharacterized protein</fullName>
    </submittedName>
</protein>